<proteinExistence type="predicted"/>
<name>A0ACB8E368_DERSI</name>
<organism evidence="1 2">
    <name type="scientific">Dermacentor silvarum</name>
    <name type="common">Tick</name>
    <dbReference type="NCBI Taxonomy" id="543639"/>
    <lineage>
        <taxon>Eukaryota</taxon>
        <taxon>Metazoa</taxon>
        <taxon>Ecdysozoa</taxon>
        <taxon>Arthropoda</taxon>
        <taxon>Chelicerata</taxon>
        <taxon>Arachnida</taxon>
        <taxon>Acari</taxon>
        <taxon>Parasitiformes</taxon>
        <taxon>Ixodida</taxon>
        <taxon>Ixodoidea</taxon>
        <taxon>Ixodidae</taxon>
        <taxon>Rhipicephalinae</taxon>
        <taxon>Dermacentor</taxon>
    </lineage>
</organism>
<gene>
    <name evidence="1" type="ORF">HPB49_021292</name>
</gene>
<comment type="caution">
    <text evidence="1">The sequence shown here is derived from an EMBL/GenBank/DDBJ whole genome shotgun (WGS) entry which is preliminary data.</text>
</comment>
<accession>A0ACB8E368</accession>
<dbReference type="Proteomes" id="UP000821865">
    <property type="component" value="Chromosome 1"/>
</dbReference>
<dbReference type="EMBL" id="CM023470">
    <property type="protein sequence ID" value="KAH7981070.1"/>
    <property type="molecule type" value="Genomic_DNA"/>
</dbReference>
<sequence length="226" mass="24484">MLPTFSRLGSEECPGVVSLMPSKLYQCVDKQRSDGQTCDVAVTCLEVYKKVVRDLLCLDPAKGIAILYLAIHKVKEAGTLLEPLLKGKKPTQHATDANAESSWSHAIFQSYITVTENATSTSKEIRVSMCSADLDGSERAAATSRDTKDQMRKPQGYQAQSVAPGPRQLHRRPLEERDAGSAIPGLQADPHPQASLGGSVSTFMIGTATAVKLSYAETCNILEYVR</sequence>
<keyword evidence="2" id="KW-1185">Reference proteome</keyword>
<reference evidence="1" key="1">
    <citation type="submission" date="2020-05" db="EMBL/GenBank/DDBJ databases">
        <title>Large-scale comparative analyses of tick genomes elucidate their genetic diversity and vector capacities.</title>
        <authorList>
            <person name="Jia N."/>
            <person name="Wang J."/>
            <person name="Shi W."/>
            <person name="Du L."/>
            <person name="Sun Y."/>
            <person name="Zhan W."/>
            <person name="Jiang J."/>
            <person name="Wang Q."/>
            <person name="Zhang B."/>
            <person name="Ji P."/>
            <person name="Sakyi L.B."/>
            <person name="Cui X."/>
            <person name="Yuan T."/>
            <person name="Jiang B."/>
            <person name="Yang W."/>
            <person name="Lam T.T.-Y."/>
            <person name="Chang Q."/>
            <person name="Ding S."/>
            <person name="Wang X."/>
            <person name="Zhu J."/>
            <person name="Ruan X."/>
            <person name="Zhao L."/>
            <person name="Wei J."/>
            <person name="Que T."/>
            <person name="Du C."/>
            <person name="Cheng J."/>
            <person name="Dai P."/>
            <person name="Han X."/>
            <person name="Huang E."/>
            <person name="Gao Y."/>
            <person name="Liu J."/>
            <person name="Shao H."/>
            <person name="Ye R."/>
            <person name="Li L."/>
            <person name="Wei W."/>
            <person name="Wang X."/>
            <person name="Wang C."/>
            <person name="Yang T."/>
            <person name="Huo Q."/>
            <person name="Li W."/>
            <person name="Guo W."/>
            <person name="Chen H."/>
            <person name="Zhou L."/>
            <person name="Ni X."/>
            <person name="Tian J."/>
            <person name="Zhou Y."/>
            <person name="Sheng Y."/>
            <person name="Liu T."/>
            <person name="Pan Y."/>
            <person name="Xia L."/>
            <person name="Li J."/>
            <person name="Zhao F."/>
            <person name="Cao W."/>
        </authorList>
    </citation>
    <scope>NUCLEOTIDE SEQUENCE</scope>
    <source>
        <strain evidence="1">Dsil-2018</strain>
    </source>
</reference>
<evidence type="ECO:0000313" key="1">
    <source>
        <dbReference type="EMBL" id="KAH7981070.1"/>
    </source>
</evidence>
<evidence type="ECO:0000313" key="2">
    <source>
        <dbReference type="Proteomes" id="UP000821865"/>
    </source>
</evidence>
<protein>
    <submittedName>
        <fullName evidence="1">Uncharacterized protein</fullName>
    </submittedName>
</protein>